<dbReference type="EMBL" id="GDQN01004567">
    <property type="protein sequence ID" value="JAT86487.1"/>
    <property type="molecule type" value="Transcribed_RNA"/>
</dbReference>
<organism evidence="1">
    <name type="scientific">Pectinophora gossypiella</name>
    <name type="common">Cotton pink bollworm</name>
    <name type="synonym">Depressaria gossypiella</name>
    <dbReference type="NCBI Taxonomy" id="13191"/>
    <lineage>
        <taxon>Eukaryota</taxon>
        <taxon>Metazoa</taxon>
        <taxon>Ecdysozoa</taxon>
        <taxon>Arthropoda</taxon>
        <taxon>Hexapoda</taxon>
        <taxon>Insecta</taxon>
        <taxon>Pterygota</taxon>
        <taxon>Neoptera</taxon>
        <taxon>Endopterygota</taxon>
        <taxon>Lepidoptera</taxon>
        <taxon>Glossata</taxon>
        <taxon>Ditrysia</taxon>
        <taxon>Gelechioidea</taxon>
        <taxon>Gelechiidae</taxon>
        <taxon>Apatetrinae</taxon>
        <taxon>Pectinophora</taxon>
    </lineage>
</organism>
<feature type="non-terminal residue" evidence="1">
    <location>
        <position position="137"/>
    </location>
</feature>
<accession>A0A1E1WHU6</accession>
<dbReference type="AlphaFoldDB" id="A0A1E1WHU6"/>
<dbReference type="PANTHER" id="PTHR38681:SF1">
    <property type="entry name" value="RETROVIRUS-RELATED POL POLYPROTEIN FROM TRANSPOSON 412-LIKE PROTEIN"/>
    <property type="match status" value="1"/>
</dbReference>
<proteinExistence type="predicted"/>
<reference evidence="1" key="1">
    <citation type="submission" date="2015-09" db="EMBL/GenBank/DDBJ databases">
        <title>De novo assembly of Pectinophora gossypiella (Pink Bollworm) gut transcriptome.</title>
        <authorList>
            <person name="Tassone E.E."/>
        </authorList>
    </citation>
    <scope>NUCLEOTIDE SEQUENCE</scope>
</reference>
<feature type="non-terminal residue" evidence="1">
    <location>
        <position position="1"/>
    </location>
</feature>
<sequence>WKEDLSASTAELVYGEPLRLPCEFFTPTTNPAPDPVDYVARLRQHILGLSPTPASNHSKKTFYIPKGLFQAEYVFLRRGPAKRALESPYTGPYKVLERNTKMFKVEVQGQEHTVTIDRLKPAYLTNNDSSSNTSPPP</sequence>
<dbReference type="OrthoDB" id="422540at2759"/>
<dbReference type="PANTHER" id="PTHR38681">
    <property type="entry name" value="RETROVIRUS-RELATED POL POLYPROTEIN FROM TRANSPOSON 412-LIKE PROTEIN-RELATED"/>
    <property type="match status" value="1"/>
</dbReference>
<name>A0A1E1WHU6_PECGO</name>
<protein>
    <submittedName>
        <fullName evidence="1">Uncharacterized protein</fullName>
    </submittedName>
</protein>
<evidence type="ECO:0000313" key="1">
    <source>
        <dbReference type="EMBL" id="JAT86487.1"/>
    </source>
</evidence>
<gene>
    <name evidence="1" type="ORF">g.18361</name>
</gene>